<feature type="domain" description="AP2/ERF" evidence="9">
    <location>
        <begin position="159"/>
        <end position="217"/>
    </location>
</feature>
<keyword evidence="5" id="KW-0804">Transcription</keyword>
<dbReference type="Pfam" id="PF00847">
    <property type="entry name" value="AP2"/>
    <property type="match status" value="2"/>
</dbReference>
<dbReference type="EnsemblPlants" id="KQJ90293">
    <property type="protein sequence ID" value="KQJ90293"/>
    <property type="gene ID" value="BRADI_4g30617v3"/>
</dbReference>
<evidence type="ECO:0000256" key="3">
    <source>
        <dbReference type="ARBA" id="ARBA00023015"/>
    </source>
</evidence>
<accession>I1IQ86</accession>
<dbReference type="RefSeq" id="XP_003578142.1">
    <property type="nucleotide sequence ID" value="XM_003578094.4"/>
</dbReference>
<evidence type="ECO:0000256" key="1">
    <source>
        <dbReference type="ARBA" id="ARBA00004123"/>
    </source>
</evidence>
<dbReference type="STRING" id="15368.I1IQ86"/>
<protein>
    <recommendedName>
        <fullName evidence="9">AP2/ERF domain-containing protein</fullName>
    </recommendedName>
</protein>
<reference evidence="10" key="2">
    <citation type="submission" date="2017-06" db="EMBL/GenBank/DDBJ databases">
        <title>WGS assembly of Brachypodium distachyon.</title>
        <authorList>
            <consortium name="The International Brachypodium Initiative"/>
            <person name="Lucas S."/>
            <person name="Harmon-Smith M."/>
            <person name="Lail K."/>
            <person name="Tice H."/>
            <person name="Grimwood J."/>
            <person name="Bruce D."/>
            <person name="Barry K."/>
            <person name="Shu S."/>
            <person name="Lindquist E."/>
            <person name="Wang M."/>
            <person name="Pitluck S."/>
            <person name="Vogel J.P."/>
            <person name="Garvin D.F."/>
            <person name="Mockler T.C."/>
            <person name="Schmutz J."/>
            <person name="Rokhsar D."/>
            <person name="Bevan M.W."/>
        </authorList>
    </citation>
    <scope>NUCLEOTIDE SEQUENCE</scope>
    <source>
        <strain evidence="10">Bd21</strain>
    </source>
</reference>
<proteinExistence type="inferred from homology"/>
<evidence type="ECO:0000313" key="12">
    <source>
        <dbReference type="Proteomes" id="UP000008810"/>
    </source>
</evidence>
<reference evidence="10 11" key="1">
    <citation type="journal article" date="2010" name="Nature">
        <title>Genome sequencing and analysis of the model grass Brachypodium distachyon.</title>
        <authorList>
            <consortium name="International Brachypodium Initiative"/>
        </authorList>
    </citation>
    <scope>NUCLEOTIDE SEQUENCE [LARGE SCALE GENOMIC DNA]</scope>
    <source>
        <strain evidence="10 11">Bd21</strain>
    </source>
</reference>
<evidence type="ECO:0000256" key="7">
    <source>
        <dbReference type="ARBA" id="ARBA00037973"/>
    </source>
</evidence>
<evidence type="ECO:0000256" key="5">
    <source>
        <dbReference type="ARBA" id="ARBA00023163"/>
    </source>
</evidence>
<keyword evidence="12" id="KW-1185">Reference proteome</keyword>
<dbReference type="PRINTS" id="PR00367">
    <property type="entry name" value="ETHRSPELEMNT"/>
</dbReference>
<dbReference type="EMBL" id="CM000883">
    <property type="protein sequence ID" value="KQJ90293.1"/>
    <property type="molecule type" value="Genomic_DNA"/>
</dbReference>
<organism evidence="10">
    <name type="scientific">Brachypodium distachyon</name>
    <name type="common">Purple false brome</name>
    <name type="synonym">Trachynia distachya</name>
    <dbReference type="NCBI Taxonomy" id="15368"/>
    <lineage>
        <taxon>Eukaryota</taxon>
        <taxon>Viridiplantae</taxon>
        <taxon>Streptophyta</taxon>
        <taxon>Embryophyta</taxon>
        <taxon>Tracheophyta</taxon>
        <taxon>Spermatophyta</taxon>
        <taxon>Magnoliopsida</taxon>
        <taxon>Liliopsida</taxon>
        <taxon>Poales</taxon>
        <taxon>Poaceae</taxon>
        <taxon>BOP clade</taxon>
        <taxon>Pooideae</taxon>
        <taxon>Stipodae</taxon>
        <taxon>Brachypodieae</taxon>
        <taxon>Brachypodium</taxon>
    </lineage>
</organism>
<dbReference type="GO" id="GO:0003677">
    <property type="term" value="F:DNA binding"/>
    <property type="evidence" value="ECO:0007669"/>
    <property type="project" value="UniProtKB-KW"/>
</dbReference>
<evidence type="ECO:0000256" key="6">
    <source>
        <dbReference type="ARBA" id="ARBA00023242"/>
    </source>
</evidence>
<dbReference type="PANTHER" id="PTHR32467">
    <property type="entry name" value="AP2-LIKE ETHYLENE-RESPONSIVE TRANSCRIPTION FACTOR"/>
    <property type="match status" value="1"/>
</dbReference>
<dbReference type="PROSITE" id="PS51032">
    <property type="entry name" value="AP2_ERF"/>
    <property type="match status" value="2"/>
</dbReference>
<evidence type="ECO:0000313" key="11">
    <source>
        <dbReference type="EnsemblPlants" id="KQJ90293"/>
    </source>
</evidence>
<evidence type="ECO:0000259" key="9">
    <source>
        <dbReference type="PROSITE" id="PS51032"/>
    </source>
</evidence>
<keyword evidence="2" id="KW-0677">Repeat</keyword>
<feature type="compositionally biased region" description="Low complexity" evidence="8">
    <location>
        <begin position="7"/>
        <end position="32"/>
    </location>
</feature>
<dbReference type="InterPro" id="IPR001471">
    <property type="entry name" value="AP2/ERF_dom"/>
</dbReference>
<evidence type="ECO:0000256" key="2">
    <source>
        <dbReference type="ARBA" id="ARBA00022737"/>
    </source>
</evidence>
<dbReference type="OMA" id="TLPMFQC"/>
<dbReference type="FunFam" id="3.30.730.10:FF:000002">
    <property type="entry name" value="AP2-like ethylene-responsive transcription factor"/>
    <property type="match status" value="1"/>
</dbReference>
<dbReference type="HOGENOM" id="CLU_048809_1_1_1"/>
<sequence length="393" mass="42828">MAKPRKNSAAANNNNNDNSTNANNAVAEAAAADVRAKPKKRTRKSVPRESPSQRSSIYRGVTRHRWTGRFEAHLWDKNSWNESQNKKGKQVYLGAYDEEEAAARAYDLAALKYWGPDTILNFPLSVYDDELKEMEGQSREEYIGSLRRKSSGFSRGVSKYRGVARHHHNGRWEARIGRVFGNKYLYLGTYATQEEAAMAYDMAAIEYRGLNAVTNFDLSRYIKWLRPGGGVDSAAAAAARNPHPMLAGLATQEELPAIDHLLDGMAFQQHGLHSSSAAAAAAQEFPLPPALGHAPTTSALSLLLQSPKFKEMIERTSAAETTTTATTTSSSSSPRPAASPQCSFPEDIQTFFGCDDGVGVGVGAVGYTDVDGLFFGDLSAYASSTAFHFELDL</sequence>
<dbReference type="eggNOG" id="ENOG502QUXV">
    <property type="taxonomic scope" value="Eukaryota"/>
</dbReference>
<comment type="similarity">
    <text evidence="7">Belongs to the AP2/ERF transcription factor family. AP2 subfamily.</text>
</comment>
<evidence type="ECO:0000256" key="8">
    <source>
        <dbReference type="SAM" id="MobiDB-lite"/>
    </source>
</evidence>
<reference evidence="11" key="3">
    <citation type="submission" date="2018-08" db="UniProtKB">
        <authorList>
            <consortium name="EnsemblPlants"/>
        </authorList>
    </citation>
    <scope>IDENTIFICATION</scope>
    <source>
        <strain evidence="11">cv. Bd21</strain>
    </source>
</reference>
<dbReference type="Proteomes" id="UP000008810">
    <property type="component" value="Chromosome 4"/>
</dbReference>
<dbReference type="Gramene" id="KQJ90293">
    <property type="protein sequence ID" value="KQJ90293"/>
    <property type="gene ID" value="BRADI_4g30617v3"/>
</dbReference>
<dbReference type="SMART" id="SM00380">
    <property type="entry name" value="AP2"/>
    <property type="match status" value="2"/>
</dbReference>
<evidence type="ECO:0000313" key="10">
    <source>
        <dbReference type="EMBL" id="KQJ90293.1"/>
    </source>
</evidence>
<dbReference type="KEGG" id="bdi:100845338"/>
<dbReference type="GO" id="GO:0005634">
    <property type="term" value="C:nucleus"/>
    <property type="evidence" value="ECO:0007669"/>
    <property type="project" value="UniProtKB-SubCell"/>
</dbReference>
<keyword evidence="3" id="KW-0805">Transcription regulation</keyword>
<dbReference type="FunCoup" id="I1IQ86">
    <property type="interactions" value="1026"/>
</dbReference>
<dbReference type="SUPFAM" id="SSF54171">
    <property type="entry name" value="DNA-binding domain"/>
    <property type="match status" value="2"/>
</dbReference>
<keyword evidence="6" id="KW-0539">Nucleus</keyword>
<dbReference type="GO" id="GO:0003700">
    <property type="term" value="F:DNA-binding transcription factor activity"/>
    <property type="evidence" value="ECO:0007669"/>
    <property type="project" value="InterPro"/>
</dbReference>
<dbReference type="GO" id="GO:0009909">
    <property type="term" value="P:regulation of flower development"/>
    <property type="evidence" value="ECO:0007669"/>
    <property type="project" value="UniProtKB-ARBA"/>
</dbReference>
<name>I1IQ86_BRADI</name>
<dbReference type="InterPro" id="IPR016177">
    <property type="entry name" value="DNA-bd_dom_sf"/>
</dbReference>
<comment type="subcellular location">
    <subcellularLocation>
        <location evidence="1">Nucleus</location>
    </subcellularLocation>
</comment>
<feature type="region of interest" description="Disordered" evidence="8">
    <location>
        <begin position="1"/>
        <end position="60"/>
    </location>
</feature>
<feature type="region of interest" description="Disordered" evidence="8">
    <location>
        <begin position="315"/>
        <end position="341"/>
    </location>
</feature>
<dbReference type="PANTHER" id="PTHR32467:SF172">
    <property type="entry name" value="OS09G0423800 PROTEIN"/>
    <property type="match status" value="1"/>
</dbReference>
<feature type="compositionally biased region" description="Low complexity" evidence="8">
    <location>
        <begin position="315"/>
        <end position="339"/>
    </location>
</feature>
<dbReference type="OrthoDB" id="207175at2759"/>
<dbReference type="AlphaFoldDB" id="I1IQ86"/>
<evidence type="ECO:0000256" key="4">
    <source>
        <dbReference type="ARBA" id="ARBA00023125"/>
    </source>
</evidence>
<keyword evidence="4" id="KW-0238">DNA-binding</keyword>
<dbReference type="InterPro" id="IPR036955">
    <property type="entry name" value="AP2/ERF_dom_sf"/>
</dbReference>
<dbReference type="CDD" id="cd00018">
    <property type="entry name" value="AP2"/>
    <property type="match status" value="1"/>
</dbReference>
<dbReference type="Gene3D" id="3.30.730.10">
    <property type="entry name" value="AP2/ERF domain"/>
    <property type="match status" value="2"/>
</dbReference>
<feature type="domain" description="AP2/ERF" evidence="9">
    <location>
        <begin position="57"/>
        <end position="123"/>
    </location>
</feature>
<dbReference type="GeneID" id="100845338"/>
<dbReference type="FunFam" id="3.30.730.10:FF:000004">
    <property type="entry name" value="AP2-like ethylene-responsive transcription factor"/>
    <property type="match status" value="1"/>
</dbReference>
<gene>
    <name evidence="11" type="primary">LOC100845338</name>
    <name evidence="10" type="ORF">BRADI_4g30617v3</name>
</gene>